<feature type="transmembrane region" description="Helical" evidence="2">
    <location>
        <begin position="305"/>
        <end position="329"/>
    </location>
</feature>
<organism evidence="3 4">
    <name type="scientific">Dunaliella salina</name>
    <name type="common">Green alga</name>
    <name type="synonym">Protococcus salinus</name>
    <dbReference type="NCBI Taxonomy" id="3046"/>
    <lineage>
        <taxon>Eukaryota</taxon>
        <taxon>Viridiplantae</taxon>
        <taxon>Chlorophyta</taxon>
        <taxon>core chlorophytes</taxon>
        <taxon>Chlorophyceae</taxon>
        <taxon>CS clade</taxon>
        <taxon>Chlamydomonadales</taxon>
        <taxon>Dunaliellaceae</taxon>
        <taxon>Dunaliella</taxon>
    </lineage>
</organism>
<gene>
    <name evidence="3" type="ORF">DUNSADRAFT_8047</name>
</gene>
<sequence length="347" mass="37025">PSYPPPSPASPYPLPPPPSPAPPYPLTPPHSLAPPYPLPPPPSPSLPPPVPPSLSALYVPPSPYAPYVPPSPYAPYVPPSPYAPYMPPSPYAPYVPPSPYAPPYAPSSTYVPPLEPHAPYSSSPPPPTPVLYLSPPPSPSDGTYDETACSARPESQVKFFITMDIAYEDVSGNTQFINDLQEVVERNVMVEFGSLILHRCPDFIQVILTPGSTVGNFQADLGDDASVDTVSAFQEGLRSMDASDVERRLLKTEGGTTLTVDGQEIKVIGISASINAAPPSPRPPSPIEDAPPQTTDLNTNDDAEVLGPAIAVPVFIFLVLVGTAVFWVVRKSKERDYAYAVGTRENV</sequence>
<dbReference type="EMBL" id="MU069727">
    <property type="protein sequence ID" value="KAF5834990.1"/>
    <property type="molecule type" value="Genomic_DNA"/>
</dbReference>
<evidence type="ECO:0000256" key="1">
    <source>
        <dbReference type="SAM" id="MobiDB-lite"/>
    </source>
</evidence>
<feature type="region of interest" description="Disordered" evidence="1">
    <location>
        <begin position="276"/>
        <end position="299"/>
    </location>
</feature>
<proteinExistence type="predicted"/>
<evidence type="ECO:0000256" key="2">
    <source>
        <dbReference type="SAM" id="Phobius"/>
    </source>
</evidence>
<accession>A0ABQ7GK46</accession>
<keyword evidence="2" id="KW-1133">Transmembrane helix</keyword>
<evidence type="ECO:0000313" key="4">
    <source>
        <dbReference type="Proteomes" id="UP000815325"/>
    </source>
</evidence>
<evidence type="ECO:0000313" key="3">
    <source>
        <dbReference type="EMBL" id="KAF5834990.1"/>
    </source>
</evidence>
<reference evidence="3" key="1">
    <citation type="submission" date="2017-08" db="EMBL/GenBank/DDBJ databases">
        <authorList>
            <person name="Polle J.E."/>
            <person name="Barry K."/>
            <person name="Cushman J."/>
            <person name="Schmutz J."/>
            <person name="Tran D."/>
            <person name="Hathwaick L.T."/>
            <person name="Yim W.C."/>
            <person name="Jenkins J."/>
            <person name="Mckie-Krisberg Z.M."/>
            <person name="Prochnik S."/>
            <person name="Lindquist E."/>
            <person name="Dockter R.B."/>
            <person name="Adam C."/>
            <person name="Molina H."/>
            <person name="Bunkerborg J."/>
            <person name="Jin E."/>
            <person name="Buchheim M."/>
            <person name="Magnuson J."/>
        </authorList>
    </citation>
    <scope>NUCLEOTIDE SEQUENCE</scope>
    <source>
        <strain evidence="3">CCAP 19/18</strain>
    </source>
</reference>
<keyword evidence="4" id="KW-1185">Reference proteome</keyword>
<name>A0ABQ7GK46_DUNSA</name>
<dbReference type="Proteomes" id="UP000815325">
    <property type="component" value="Unassembled WGS sequence"/>
</dbReference>
<feature type="region of interest" description="Disordered" evidence="1">
    <location>
        <begin position="116"/>
        <end position="147"/>
    </location>
</feature>
<feature type="non-terminal residue" evidence="3">
    <location>
        <position position="1"/>
    </location>
</feature>
<keyword evidence="2" id="KW-0812">Transmembrane</keyword>
<comment type="caution">
    <text evidence="3">The sequence shown here is derived from an EMBL/GenBank/DDBJ whole genome shotgun (WGS) entry which is preliminary data.</text>
</comment>
<keyword evidence="2" id="KW-0472">Membrane</keyword>
<feature type="compositionally biased region" description="Pro residues" evidence="1">
    <location>
        <begin position="122"/>
        <end position="139"/>
    </location>
</feature>
<protein>
    <recommendedName>
        <fullName evidence="5">SEA domain-containing protein</fullName>
    </recommendedName>
</protein>
<evidence type="ECO:0008006" key="5">
    <source>
        <dbReference type="Google" id="ProtNLM"/>
    </source>
</evidence>